<dbReference type="InterPro" id="IPR016169">
    <property type="entry name" value="FAD-bd_PCMH_sub2"/>
</dbReference>
<evidence type="ECO:0000259" key="3">
    <source>
        <dbReference type="PROSITE" id="PS51387"/>
    </source>
</evidence>
<dbReference type="InterPro" id="IPR016166">
    <property type="entry name" value="FAD-bd_PCMH"/>
</dbReference>
<keyword evidence="5" id="KW-1185">Reference proteome</keyword>
<protein>
    <submittedName>
        <fullName evidence="4">Molybdopterin dehydrogenase FAD-binding protein</fullName>
    </submittedName>
</protein>
<dbReference type="SMART" id="SM01092">
    <property type="entry name" value="CO_deh_flav_C"/>
    <property type="match status" value="1"/>
</dbReference>
<organism evidence="4 5">
    <name type="scientific">Oceanibaculum indicum P24</name>
    <dbReference type="NCBI Taxonomy" id="1207063"/>
    <lineage>
        <taxon>Bacteria</taxon>
        <taxon>Pseudomonadati</taxon>
        <taxon>Pseudomonadota</taxon>
        <taxon>Alphaproteobacteria</taxon>
        <taxon>Rhodospirillales</taxon>
        <taxon>Oceanibaculaceae</taxon>
        <taxon>Oceanibaculum</taxon>
    </lineage>
</organism>
<reference evidence="4 5" key="1">
    <citation type="journal article" date="2012" name="J. Bacteriol.">
        <title>Genome Sequence of Oceanibaculum indicum Type Strain P24.</title>
        <authorList>
            <person name="Lai Q."/>
            <person name="Shao Z."/>
        </authorList>
    </citation>
    <scope>NUCLEOTIDE SEQUENCE [LARGE SCALE GENOMIC DNA]</scope>
    <source>
        <strain evidence="4 5">P24</strain>
    </source>
</reference>
<dbReference type="Pfam" id="PF03450">
    <property type="entry name" value="CO_deh_flav_C"/>
    <property type="match status" value="1"/>
</dbReference>
<dbReference type="Gene3D" id="3.30.390.50">
    <property type="entry name" value="CO dehydrogenase flavoprotein, C-terminal domain"/>
    <property type="match status" value="1"/>
</dbReference>
<name>K2K3S1_9PROT</name>
<dbReference type="InterPro" id="IPR036683">
    <property type="entry name" value="CO_DH_flav_C_dom_sf"/>
</dbReference>
<accession>K2K3S1</accession>
<dbReference type="InterPro" id="IPR005107">
    <property type="entry name" value="CO_DH_flav_C"/>
</dbReference>
<dbReference type="GO" id="GO:0071949">
    <property type="term" value="F:FAD binding"/>
    <property type="evidence" value="ECO:0007669"/>
    <property type="project" value="InterPro"/>
</dbReference>
<dbReference type="RefSeq" id="WP_008945428.1">
    <property type="nucleotide sequence ID" value="NZ_AMRL01000021.1"/>
</dbReference>
<dbReference type="InterPro" id="IPR016167">
    <property type="entry name" value="FAD-bd_PCMH_sub1"/>
</dbReference>
<dbReference type="PROSITE" id="PS51387">
    <property type="entry name" value="FAD_PCMH"/>
    <property type="match status" value="1"/>
</dbReference>
<dbReference type="EMBL" id="AMRL01000021">
    <property type="protein sequence ID" value="EKE72100.1"/>
    <property type="molecule type" value="Genomic_DNA"/>
</dbReference>
<dbReference type="Gene3D" id="3.30.465.10">
    <property type="match status" value="2"/>
</dbReference>
<dbReference type="GO" id="GO:0016491">
    <property type="term" value="F:oxidoreductase activity"/>
    <property type="evidence" value="ECO:0007669"/>
    <property type="project" value="InterPro"/>
</dbReference>
<gene>
    <name evidence="4" type="ORF">P24_14124</name>
</gene>
<dbReference type="PANTHER" id="PTHR42659:SF5">
    <property type="entry name" value="ALDEHYDE OXIDOREDUCTASE FAD-BINDING SUBUNIT PAOB"/>
    <property type="match status" value="1"/>
</dbReference>
<dbReference type="SUPFAM" id="SSF55447">
    <property type="entry name" value="CO dehydrogenase flavoprotein C-terminal domain-like"/>
    <property type="match status" value="1"/>
</dbReference>
<keyword evidence="1" id="KW-0285">Flavoprotein</keyword>
<dbReference type="SUPFAM" id="SSF56176">
    <property type="entry name" value="FAD-binding/transporter-associated domain-like"/>
    <property type="match status" value="1"/>
</dbReference>
<evidence type="ECO:0000256" key="1">
    <source>
        <dbReference type="ARBA" id="ARBA00022630"/>
    </source>
</evidence>
<proteinExistence type="predicted"/>
<dbReference type="PANTHER" id="PTHR42659">
    <property type="entry name" value="XANTHINE DEHYDROGENASE SUBUNIT C-RELATED"/>
    <property type="match status" value="1"/>
</dbReference>
<dbReference type="AlphaFoldDB" id="K2K3S1"/>
<comment type="caution">
    <text evidence="4">The sequence shown here is derived from an EMBL/GenBank/DDBJ whole genome shotgun (WGS) entry which is preliminary data.</text>
</comment>
<sequence>MEPVSYSIPTSAEQAVSEFMSEAGACYVAGGTTLFDLMKLRVERPSKLIDLTRIGHDAIATMGDELRIGANAKMSEVAANPTIASDYPVLSESLLKGASQQLRNMATVGANLLQRTRCSYFRHGAGAIAAAGAVYPCNKRDPGSGCAAIGGLDRTQAILGVSSACTAVSPGDWPVALTALDARINILGPNGQRSLPISDLYRLPGDTPHLEFGLQRGELITEIVIPKTDAGRRSTYHKARDRESFAFALASAAVALQFDSRRRVERAHVALGGVATRPWRVPKTEQFLIGKTLRYETALGAAWHAFVDAQPGRHNGFKVELGIRTLADALMIASERMRTV</sequence>
<evidence type="ECO:0000313" key="5">
    <source>
        <dbReference type="Proteomes" id="UP000006746"/>
    </source>
</evidence>
<dbReference type="PATRIC" id="fig|1207063.3.peg.2852"/>
<dbReference type="Gene3D" id="3.30.43.10">
    <property type="entry name" value="Uridine Diphospho-n-acetylenolpyruvylglucosamine Reductase, domain 2"/>
    <property type="match status" value="1"/>
</dbReference>
<evidence type="ECO:0000256" key="2">
    <source>
        <dbReference type="ARBA" id="ARBA00022827"/>
    </source>
</evidence>
<dbReference type="InterPro" id="IPR051312">
    <property type="entry name" value="Diverse_Substr_Oxidored"/>
</dbReference>
<evidence type="ECO:0000313" key="4">
    <source>
        <dbReference type="EMBL" id="EKE72100.1"/>
    </source>
</evidence>
<dbReference type="eggNOG" id="COG1319">
    <property type="taxonomic scope" value="Bacteria"/>
</dbReference>
<dbReference type="Proteomes" id="UP000006746">
    <property type="component" value="Unassembled WGS sequence"/>
</dbReference>
<dbReference type="STRING" id="1207063.P24_14124"/>
<dbReference type="Pfam" id="PF00941">
    <property type="entry name" value="FAD_binding_5"/>
    <property type="match status" value="1"/>
</dbReference>
<feature type="domain" description="FAD-binding PCMH-type" evidence="3">
    <location>
        <begin position="1"/>
        <end position="230"/>
    </location>
</feature>
<dbReference type="InterPro" id="IPR036318">
    <property type="entry name" value="FAD-bd_PCMH-like_sf"/>
</dbReference>
<keyword evidence="2" id="KW-0274">FAD</keyword>
<dbReference type="InterPro" id="IPR002346">
    <property type="entry name" value="Mopterin_DH_FAD-bd"/>
</dbReference>